<gene>
    <name evidence="1" type="ORF">ASILVAE211_08815</name>
</gene>
<reference evidence="1" key="2">
    <citation type="submission" date="2021-01" db="EMBL/GenBank/DDBJ databases">
        <authorList>
            <person name="Mieszkin S."/>
            <person name="Pouder E."/>
            <person name="Alain K."/>
        </authorList>
    </citation>
    <scope>NUCLEOTIDE SEQUENCE</scope>
    <source>
        <strain evidence="1">HW T2.11</strain>
    </source>
</reference>
<evidence type="ECO:0000313" key="2">
    <source>
        <dbReference type="Proteomes" id="UP000708298"/>
    </source>
</evidence>
<proteinExistence type="predicted"/>
<protein>
    <submittedName>
        <fullName evidence="1">Uncharacterized protein</fullName>
    </submittedName>
</protein>
<dbReference type="RefSeq" id="WP_227320944.1">
    <property type="nucleotide sequence ID" value="NZ_JAESVB010000003.1"/>
</dbReference>
<accession>A0A963YQE0</accession>
<dbReference type="Proteomes" id="UP000708298">
    <property type="component" value="Unassembled WGS sequence"/>
</dbReference>
<keyword evidence="2" id="KW-1185">Reference proteome</keyword>
<dbReference type="AlphaFoldDB" id="A0A963YQE0"/>
<reference evidence="1" key="1">
    <citation type="journal article" date="2021" name="Microorganisms">
        <title>Acidisoma silvae sp. nov. and Acidisomacellulosilytica sp. nov., Two Acidophilic Bacteria Isolated from Decaying Wood, Hydrolyzing Cellulose and Producing Poly-3-hydroxybutyrate.</title>
        <authorList>
            <person name="Mieszkin S."/>
            <person name="Pouder E."/>
            <person name="Uroz S."/>
            <person name="Simon-Colin C."/>
            <person name="Alain K."/>
        </authorList>
    </citation>
    <scope>NUCLEOTIDE SEQUENCE</scope>
    <source>
        <strain evidence="1">HW T2.11</strain>
    </source>
</reference>
<evidence type="ECO:0000313" key="1">
    <source>
        <dbReference type="EMBL" id="MCB8875278.1"/>
    </source>
</evidence>
<sequence>MADTLHHSLRPAEDQEVVKELAYVLRSWPGARGRRRGDDAMARVTAERLVDYLHLSGFELMRRPAVSMDMHYVGAER</sequence>
<name>A0A963YQE0_9PROT</name>
<comment type="caution">
    <text evidence="1">The sequence shown here is derived from an EMBL/GenBank/DDBJ whole genome shotgun (WGS) entry which is preliminary data.</text>
</comment>
<dbReference type="EMBL" id="JAESVB010000003">
    <property type="protein sequence ID" value="MCB8875278.1"/>
    <property type="molecule type" value="Genomic_DNA"/>
</dbReference>
<organism evidence="1 2">
    <name type="scientific">Acidisoma silvae</name>
    <dbReference type="NCBI Taxonomy" id="2802396"/>
    <lineage>
        <taxon>Bacteria</taxon>
        <taxon>Pseudomonadati</taxon>
        <taxon>Pseudomonadota</taxon>
        <taxon>Alphaproteobacteria</taxon>
        <taxon>Acetobacterales</taxon>
        <taxon>Acidocellaceae</taxon>
        <taxon>Acidisoma</taxon>
    </lineage>
</organism>